<keyword evidence="3" id="KW-1185">Reference proteome</keyword>
<evidence type="ECO:0000256" key="1">
    <source>
        <dbReference type="SAM" id="SignalP"/>
    </source>
</evidence>
<reference evidence="2" key="1">
    <citation type="submission" date="2021-02" db="EMBL/GenBank/DDBJ databases">
        <authorList>
            <person name="Dougan E. K."/>
            <person name="Rhodes N."/>
            <person name="Thang M."/>
            <person name="Chan C."/>
        </authorList>
    </citation>
    <scope>NUCLEOTIDE SEQUENCE</scope>
</reference>
<protein>
    <submittedName>
        <fullName evidence="2">Uncharacterized protein</fullName>
    </submittedName>
</protein>
<dbReference type="AlphaFoldDB" id="A0A812MMU4"/>
<comment type="caution">
    <text evidence="2">The sequence shown here is derived from an EMBL/GenBank/DDBJ whole genome shotgun (WGS) entry which is preliminary data.</text>
</comment>
<name>A0A812MMU4_9DINO</name>
<dbReference type="EMBL" id="CAJNDS010001713">
    <property type="protein sequence ID" value="CAE7274185.1"/>
    <property type="molecule type" value="Genomic_DNA"/>
</dbReference>
<feature type="signal peptide" evidence="1">
    <location>
        <begin position="1"/>
        <end position="17"/>
    </location>
</feature>
<feature type="chain" id="PRO_5032794812" evidence="1">
    <location>
        <begin position="18"/>
        <end position="185"/>
    </location>
</feature>
<sequence length="185" mass="20549">MVGKLLLLLSQLSLRHSLEIRELQSAVFRTVVISKDSPFVSEAQEATRIFTEKAKGAREQRNHKMLEDLGEPQYHSWAAMVKVAVSDGQATGEDAEVLKQHFNSVTAVSDLIDRVLIAKVKRCFDKKMNKIHFAVCPDMSPILDALLRTIGKAGGRIKRGTAPRSGNERELQDLVDKLSKIVGDV</sequence>
<dbReference type="OrthoDB" id="448123at2759"/>
<proteinExistence type="predicted"/>
<accession>A0A812MMU4</accession>
<dbReference type="Proteomes" id="UP000604046">
    <property type="component" value="Unassembled WGS sequence"/>
</dbReference>
<keyword evidence="1" id="KW-0732">Signal</keyword>
<evidence type="ECO:0000313" key="2">
    <source>
        <dbReference type="EMBL" id="CAE7274185.1"/>
    </source>
</evidence>
<evidence type="ECO:0000313" key="3">
    <source>
        <dbReference type="Proteomes" id="UP000604046"/>
    </source>
</evidence>
<organism evidence="2 3">
    <name type="scientific">Symbiodinium natans</name>
    <dbReference type="NCBI Taxonomy" id="878477"/>
    <lineage>
        <taxon>Eukaryota</taxon>
        <taxon>Sar</taxon>
        <taxon>Alveolata</taxon>
        <taxon>Dinophyceae</taxon>
        <taxon>Suessiales</taxon>
        <taxon>Symbiodiniaceae</taxon>
        <taxon>Symbiodinium</taxon>
    </lineage>
</organism>
<gene>
    <name evidence="2" type="ORF">SNAT2548_LOCUS14548</name>
</gene>